<reference evidence="9 10" key="1">
    <citation type="submission" date="2020-08" db="EMBL/GenBank/DDBJ databases">
        <title>Genomic Encyclopedia of Type Strains, Phase IV (KMG-IV): sequencing the most valuable type-strain genomes for metagenomic binning, comparative biology and taxonomic classification.</title>
        <authorList>
            <person name="Goeker M."/>
        </authorList>
    </citation>
    <scope>NUCLEOTIDE SEQUENCE [LARGE SCALE GENOMIC DNA]</scope>
    <source>
        <strain evidence="9 10">DSM 25620</strain>
    </source>
</reference>
<keyword evidence="6" id="KW-1278">Translocase</keyword>
<evidence type="ECO:0000313" key="10">
    <source>
        <dbReference type="Proteomes" id="UP000531231"/>
    </source>
</evidence>
<evidence type="ECO:0000256" key="6">
    <source>
        <dbReference type="ARBA" id="ARBA00022967"/>
    </source>
</evidence>
<dbReference type="InterPro" id="IPR005895">
    <property type="entry name" value="ABC_transptr_haem_export_CcmA"/>
</dbReference>
<dbReference type="NCBIfam" id="TIGR01189">
    <property type="entry name" value="ccmA"/>
    <property type="match status" value="1"/>
</dbReference>
<dbReference type="AlphaFoldDB" id="A0A7W8AJ63"/>
<keyword evidence="3" id="KW-0547">Nucleotide-binding</keyword>
<keyword evidence="4" id="KW-0201">Cytochrome c-type biogenesis</keyword>
<evidence type="ECO:0000256" key="2">
    <source>
        <dbReference type="ARBA" id="ARBA00022448"/>
    </source>
</evidence>
<dbReference type="InterPro" id="IPR003439">
    <property type="entry name" value="ABC_transporter-like_ATP-bd"/>
</dbReference>
<keyword evidence="2" id="KW-0813">Transport</keyword>
<dbReference type="Pfam" id="PF00005">
    <property type="entry name" value="ABC_tran"/>
    <property type="match status" value="1"/>
</dbReference>
<sequence>MINIRGIGGHMRLVAENLSGERGDNLLFNSLCASLSDGQALIITGPNGAGKSTLLRIIAGLLPASDGTVWLEIDGAQEPVMAHSHYLSTLNAMKPALSVYENLKFWQDFHGSPLHDIDEALEIVGLYNIDHLPYGYLSTGQKRRVTIATLLCSHRPLWLLDEPTSGLDTHAQAMFAGVMREHLKKGGMIVAVTHIALGLEQAGSDAVQHLRLEDYQLGDHGAEAQGWLS</sequence>
<dbReference type="PANTHER" id="PTHR43499">
    <property type="entry name" value="ABC TRANSPORTER I FAMILY MEMBER 1"/>
    <property type="match status" value="1"/>
</dbReference>
<dbReference type="SUPFAM" id="SSF52540">
    <property type="entry name" value="P-loop containing nucleoside triphosphate hydrolases"/>
    <property type="match status" value="1"/>
</dbReference>
<evidence type="ECO:0000313" key="9">
    <source>
        <dbReference type="EMBL" id="MBB5090251.1"/>
    </source>
</evidence>
<dbReference type="GO" id="GO:0017004">
    <property type="term" value="P:cytochrome complex assembly"/>
    <property type="evidence" value="ECO:0007669"/>
    <property type="project" value="UniProtKB-KW"/>
</dbReference>
<evidence type="ECO:0000256" key="7">
    <source>
        <dbReference type="ARBA" id="ARBA00023136"/>
    </source>
</evidence>
<evidence type="ECO:0000256" key="1">
    <source>
        <dbReference type="ARBA" id="ARBA00004533"/>
    </source>
</evidence>
<proteinExistence type="predicted"/>
<keyword evidence="5" id="KW-0067">ATP-binding</keyword>
<comment type="subcellular location">
    <subcellularLocation>
        <location evidence="1">Cell inner membrane</location>
    </subcellularLocation>
</comment>
<evidence type="ECO:0000256" key="3">
    <source>
        <dbReference type="ARBA" id="ARBA00022741"/>
    </source>
</evidence>
<comment type="caution">
    <text evidence="9">The sequence shown here is derived from an EMBL/GenBank/DDBJ whole genome shotgun (WGS) entry which is preliminary data.</text>
</comment>
<dbReference type="GO" id="GO:0016887">
    <property type="term" value="F:ATP hydrolysis activity"/>
    <property type="evidence" value="ECO:0007669"/>
    <property type="project" value="InterPro"/>
</dbReference>
<keyword evidence="10" id="KW-1185">Reference proteome</keyword>
<evidence type="ECO:0000256" key="4">
    <source>
        <dbReference type="ARBA" id="ARBA00022748"/>
    </source>
</evidence>
<dbReference type="Gene3D" id="3.40.50.300">
    <property type="entry name" value="P-loop containing nucleotide triphosphate hydrolases"/>
    <property type="match status" value="1"/>
</dbReference>
<feature type="domain" description="ABC transporter" evidence="8">
    <location>
        <begin position="13"/>
        <end position="228"/>
    </location>
</feature>
<organism evidence="9 10">
    <name type="scientific">Pseudochrobactrum saccharolyticum</name>
    <dbReference type="NCBI Taxonomy" id="354352"/>
    <lineage>
        <taxon>Bacteria</taxon>
        <taxon>Pseudomonadati</taxon>
        <taxon>Pseudomonadota</taxon>
        <taxon>Alphaproteobacteria</taxon>
        <taxon>Hyphomicrobiales</taxon>
        <taxon>Brucellaceae</taxon>
        <taxon>Pseudochrobactrum</taxon>
    </lineage>
</organism>
<dbReference type="InterPro" id="IPR027417">
    <property type="entry name" value="P-loop_NTPase"/>
</dbReference>
<keyword evidence="7" id="KW-0472">Membrane</keyword>
<gene>
    <name evidence="9" type="ORF">HNQ68_000763</name>
</gene>
<dbReference type="SMART" id="SM00382">
    <property type="entry name" value="AAA"/>
    <property type="match status" value="1"/>
</dbReference>
<dbReference type="GO" id="GO:0005524">
    <property type="term" value="F:ATP binding"/>
    <property type="evidence" value="ECO:0007669"/>
    <property type="project" value="UniProtKB-KW"/>
</dbReference>
<dbReference type="PANTHER" id="PTHR43499:SF1">
    <property type="entry name" value="ABC TRANSPORTER I FAMILY MEMBER 1"/>
    <property type="match status" value="1"/>
</dbReference>
<dbReference type="InterPro" id="IPR003593">
    <property type="entry name" value="AAA+_ATPase"/>
</dbReference>
<protein>
    <submittedName>
        <fullName evidence="9">Heme exporter protein A</fullName>
    </submittedName>
</protein>
<accession>A0A7W8AJ63</accession>
<dbReference type="GO" id="GO:0005886">
    <property type="term" value="C:plasma membrane"/>
    <property type="evidence" value="ECO:0007669"/>
    <property type="project" value="UniProtKB-SubCell"/>
</dbReference>
<dbReference type="Proteomes" id="UP000531231">
    <property type="component" value="Unassembled WGS sequence"/>
</dbReference>
<dbReference type="EMBL" id="JACHIL010000001">
    <property type="protein sequence ID" value="MBB5090251.1"/>
    <property type="molecule type" value="Genomic_DNA"/>
</dbReference>
<name>A0A7W8AJ63_9HYPH</name>
<evidence type="ECO:0000259" key="8">
    <source>
        <dbReference type="PROSITE" id="PS50893"/>
    </source>
</evidence>
<dbReference type="PROSITE" id="PS50893">
    <property type="entry name" value="ABC_TRANSPORTER_2"/>
    <property type="match status" value="1"/>
</dbReference>
<evidence type="ECO:0000256" key="5">
    <source>
        <dbReference type="ARBA" id="ARBA00022840"/>
    </source>
</evidence>
<dbReference type="GO" id="GO:0022857">
    <property type="term" value="F:transmembrane transporter activity"/>
    <property type="evidence" value="ECO:0007669"/>
    <property type="project" value="InterPro"/>
</dbReference>